<dbReference type="Gene3D" id="3.40.50.10810">
    <property type="entry name" value="Tandem AAA-ATPase domain"/>
    <property type="match status" value="1"/>
</dbReference>
<evidence type="ECO:0000256" key="2">
    <source>
        <dbReference type="PROSITE-ProRule" id="PRU00325"/>
    </source>
</evidence>
<comment type="caution">
    <text evidence="6">The sequence shown here is derived from an EMBL/GenBank/DDBJ whole genome shotgun (WGS) entry which is preliminary data.</text>
</comment>
<dbReference type="GO" id="GO:0008270">
    <property type="term" value="F:zinc ion binding"/>
    <property type="evidence" value="ECO:0007669"/>
    <property type="project" value="UniProtKB-KW"/>
</dbReference>
<dbReference type="Gene3D" id="3.40.50.300">
    <property type="entry name" value="P-loop containing nucleotide triphosphate hydrolases"/>
    <property type="match status" value="1"/>
</dbReference>
<dbReference type="PROSITE" id="PS51192">
    <property type="entry name" value="HELICASE_ATP_BIND_1"/>
    <property type="match status" value="1"/>
</dbReference>
<keyword evidence="6" id="KW-0347">Helicase</keyword>
<evidence type="ECO:0000259" key="4">
    <source>
        <dbReference type="PROSITE" id="PS51192"/>
    </source>
</evidence>
<dbReference type="GO" id="GO:0016787">
    <property type="term" value="F:hydrolase activity"/>
    <property type="evidence" value="ECO:0007669"/>
    <property type="project" value="UniProtKB-KW"/>
</dbReference>
<dbReference type="SUPFAM" id="SSF52540">
    <property type="entry name" value="P-loop containing nucleoside triphosphate hydrolases"/>
    <property type="match status" value="2"/>
</dbReference>
<accession>A0A5Q6RVZ6</accession>
<dbReference type="PANTHER" id="PTHR10799">
    <property type="entry name" value="SNF2/RAD54 HELICASE FAMILY"/>
    <property type="match status" value="1"/>
</dbReference>
<dbReference type="PROSITE" id="PS50966">
    <property type="entry name" value="ZF_SWIM"/>
    <property type="match status" value="1"/>
</dbReference>
<protein>
    <submittedName>
        <fullName evidence="6">DEAD/DEAH box helicase</fullName>
    </submittedName>
</protein>
<name>A0A5Q6RVZ6_9ACTN</name>
<reference evidence="6 7" key="1">
    <citation type="submission" date="2019-09" db="EMBL/GenBank/DDBJ databases">
        <title>Mumia zhuanghuii sp. nov. isolated from the intestinal contents of plateau pika (Ochotona curzoniae) in the Qinghai-Tibet plateau of China.</title>
        <authorList>
            <person name="Tian Z."/>
        </authorList>
    </citation>
    <scope>NUCLEOTIDE SEQUENCE [LARGE SCALE GENOMIC DNA]</scope>
    <source>
        <strain evidence="7">350</strain>
    </source>
</reference>
<keyword evidence="2" id="KW-0863">Zinc-finger</keyword>
<gene>
    <name evidence="6" type="ORF">FE697_013530</name>
</gene>
<dbReference type="CDD" id="cd18012">
    <property type="entry name" value="DEXQc_arch_SWI2_SNF2"/>
    <property type="match status" value="1"/>
</dbReference>
<dbReference type="CDD" id="cd18793">
    <property type="entry name" value="SF2_C_SNF"/>
    <property type="match status" value="1"/>
</dbReference>
<dbReference type="InterPro" id="IPR001650">
    <property type="entry name" value="Helicase_C-like"/>
</dbReference>
<dbReference type="SMART" id="SM00490">
    <property type="entry name" value="HELICc"/>
    <property type="match status" value="1"/>
</dbReference>
<keyword evidence="2" id="KW-0862">Zinc</keyword>
<dbReference type="AlphaFoldDB" id="A0A5Q6RVZ6"/>
<organism evidence="6 7">
    <name type="scientific">Mumia zhuanghuii</name>
    <dbReference type="NCBI Taxonomy" id="2585211"/>
    <lineage>
        <taxon>Bacteria</taxon>
        <taxon>Bacillati</taxon>
        <taxon>Actinomycetota</taxon>
        <taxon>Actinomycetes</taxon>
        <taxon>Propionibacteriales</taxon>
        <taxon>Nocardioidaceae</taxon>
        <taxon>Mumia</taxon>
    </lineage>
</organism>
<dbReference type="InterPro" id="IPR007527">
    <property type="entry name" value="Znf_SWIM"/>
</dbReference>
<keyword evidence="1" id="KW-0378">Hydrolase</keyword>
<evidence type="ECO:0000259" key="5">
    <source>
        <dbReference type="PROSITE" id="PS51194"/>
    </source>
</evidence>
<sequence length="1122" mass="121217">MLTLDDLADEALLRLHIDAGTIARGRTYARDGYVIDLDVARNRDGYLLQSSVAGTSAASYQTVVSARSEPGQPIELYTACSCPVSHWCKHAVATVLVARDRAVRAESPAGDPGSRWTRVLDDLLGDAGGDDSPSPRPARPGQELALRVEAGVSAPQERRFGRAWAGAVRPALRLRPVTRGRRGTWVKTGVGWRDLVVADPRDGRFVPEHLDVLRAIHGTHRARYSYGFGSEDALPLNALGGSLWRLLREAGEVGLPVVASGFGEVRIAPQPARVSLDARADGNGGAVLVAGAAVGGAWRPADDVAFLGTPEHGVALWDGDGDDAVVTLAPLDRPLTPAVKELLAARAPVTVPPEGMDELRHTYLPRVGRLLEVTSRDDSVHVPDPPAPHLVLATSWVGGAEARLSWAWHYRSRATGETVRVFALDDEPAPYGMRDTTVEAAVLAGIVLDEAATVLLLRAGTSMPSPYPELVLREMDAVRFAHDVLPGLRANAAFEVQVDGHEPTYAEVVGKPEISFTTAPTPSGRTDWLDLEVVVSIGGRQVGLATIIEAIATGQDKILLHKTDRKGTYLYVSVDHPELDALARMLADARALSDRRRDEGTMSVATSAFDLWDELDEIGVVDAQAARWVALARRLAGSEGVPELEPPAGLKATLRPYQREGFSWLAFLAEHGLGGILADDMGLGKTVQAIALITHARERDPGAPPFLVVAPTSVVATWAGEAAAFAPGLVVRTVTESAARRRDSLAAVAEGADIVVTSYTLLRIEADDYVALPWSGRILDEAQAVKNHRGKTYQAVRRVDAPFSLAITGTPVENDLMELWSLLSLTAPGLFPHPNHFSHEIAKPIEKGEDTELLAMLKRRIRPIMLRRTKELVAADLPPKQEQVLEVALSARHRKLYDTHLQRERQRILGLLEEAGDDEAALRRHRITIFAALTRLRQLSLDPALVDERYEGVGSAKTDLLVDHIHELAAEGHRALVFSQFTTFLRRVQARLEREGIDTAYLDGSTRDRAAAVDGFKTGDQPVFLISLKAGGVGLTLTEADYVFVLDPWWNPAVEAQAVDRAHRIGQESPVMVYRLVSAGTIEDKVVALKARKAELVAGVLDDEALSSGALTAGDLAGLFDA</sequence>
<dbReference type="InterPro" id="IPR049730">
    <property type="entry name" value="SNF2/RAD54-like_C"/>
</dbReference>
<keyword evidence="6" id="KW-0547">Nucleotide-binding</keyword>
<keyword evidence="6" id="KW-0067">ATP-binding</keyword>
<feature type="domain" description="Helicase ATP-binding" evidence="4">
    <location>
        <begin position="666"/>
        <end position="829"/>
    </location>
</feature>
<dbReference type="InterPro" id="IPR038718">
    <property type="entry name" value="SNF2-like_sf"/>
</dbReference>
<dbReference type="Pfam" id="PF00176">
    <property type="entry name" value="SNF2-rel_dom"/>
    <property type="match status" value="1"/>
</dbReference>
<evidence type="ECO:0000313" key="6">
    <source>
        <dbReference type="EMBL" id="KAA1422193.1"/>
    </source>
</evidence>
<dbReference type="GO" id="GO:0005524">
    <property type="term" value="F:ATP binding"/>
    <property type="evidence" value="ECO:0007669"/>
    <property type="project" value="InterPro"/>
</dbReference>
<feature type="domain" description="SWIM-type" evidence="3">
    <location>
        <begin position="60"/>
        <end position="99"/>
    </location>
</feature>
<dbReference type="GO" id="GO:0004386">
    <property type="term" value="F:helicase activity"/>
    <property type="evidence" value="ECO:0007669"/>
    <property type="project" value="UniProtKB-KW"/>
</dbReference>
<keyword evidence="2" id="KW-0479">Metal-binding</keyword>
<evidence type="ECO:0000313" key="7">
    <source>
        <dbReference type="Proteomes" id="UP000307768"/>
    </source>
</evidence>
<dbReference type="Proteomes" id="UP000307768">
    <property type="component" value="Unassembled WGS sequence"/>
</dbReference>
<dbReference type="InterPro" id="IPR014001">
    <property type="entry name" value="Helicase_ATP-bd"/>
</dbReference>
<dbReference type="InterPro" id="IPR000330">
    <property type="entry name" value="SNF2_N"/>
</dbReference>
<dbReference type="PROSITE" id="PS51194">
    <property type="entry name" value="HELICASE_CTER"/>
    <property type="match status" value="1"/>
</dbReference>
<evidence type="ECO:0000256" key="1">
    <source>
        <dbReference type="ARBA" id="ARBA00022801"/>
    </source>
</evidence>
<proteinExistence type="predicted"/>
<dbReference type="SMART" id="SM00487">
    <property type="entry name" value="DEXDc"/>
    <property type="match status" value="1"/>
</dbReference>
<dbReference type="InterPro" id="IPR027417">
    <property type="entry name" value="P-loop_NTPase"/>
</dbReference>
<dbReference type="OrthoDB" id="9760715at2"/>
<dbReference type="RefSeq" id="WP_149770150.1">
    <property type="nucleotide sequence ID" value="NZ_VDFQ02000004.1"/>
</dbReference>
<dbReference type="Pfam" id="PF00271">
    <property type="entry name" value="Helicase_C"/>
    <property type="match status" value="1"/>
</dbReference>
<feature type="domain" description="Helicase C-terminal" evidence="5">
    <location>
        <begin position="960"/>
        <end position="1117"/>
    </location>
</feature>
<evidence type="ECO:0000259" key="3">
    <source>
        <dbReference type="PROSITE" id="PS50966"/>
    </source>
</evidence>
<dbReference type="EMBL" id="VDFQ02000004">
    <property type="protein sequence ID" value="KAA1422193.1"/>
    <property type="molecule type" value="Genomic_DNA"/>
</dbReference>